<organism evidence="1 2">
    <name type="scientific">Methylobacterium longum</name>
    <dbReference type="NCBI Taxonomy" id="767694"/>
    <lineage>
        <taxon>Bacteria</taxon>
        <taxon>Pseudomonadati</taxon>
        <taxon>Pseudomonadota</taxon>
        <taxon>Alphaproteobacteria</taxon>
        <taxon>Hyphomicrobiales</taxon>
        <taxon>Methylobacteriaceae</taxon>
        <taxon>Methylobacterium</taxon>
    </lineage>
</organism>
<dbReference type="Proteomes" id="UP001244297">
    <property type="component" value="Unassembled WGS sequence"/>
</dbReference>
<reference evidence="2" key="1">
    <citation type="journal article" date="2019" name="Int. J. Syst. Evol. Microbiol.">
        <title>The Global Catalogue of Microorganisms (GCM) 10K type strain sequencing project: providing services to taxonomists for standard genome sequencing and annotation.</title>
        <authorList>
            <consortium name="The Broad Institute Genomics Platform"/>
            <consortium name="The Broad Institute Genome Sequencing Center for Infectious Disease"/>
            <person name="Wu L."/>
            <person name="Ma J."/>
        </authorList>
    </citation>
    <scope>NUCLEOTIDE SEQUENCE [LARGE SCALE GENOMIC DNA]</scope>
    <source>
        <strain evidence="2">CECT 7806</strain>
    </source>
</reference>
<accession>A0ABT8AVD2</accession>
<evidence type="ECO:0000313" key="1">
    <source>
        <dbReference type="EMBL" id="MDN3573922.1"/>
    </source>
</evidence>
<name>A0ABT8AVD2_9HYPH</name>
<dbReference type="EMBL" id="JAUFPT010000088">
    <property type="protein sequence ID" value="MDN3573922.1"/>
    <property type="molecule type" value="Genomic_DNA"/>
</dbReference>
<sequence length="71" mass="7280">MARPWRHARDGLIAAAAFGTGLIAGALPSGRFGGLASVSRAGARIARPATAPSVAGVARRTSRRTSRRVGR</sequence>
<proteinExistence type="predicted"/>
<evidence type="ECO:0000313" key="2">
    <source>
        <dbReference type="Proteomes" id="UP001244297"/>
    </source>
</evidence>
<protein>
    <submittedName>
        <fullName evidence="1">Uncharacterized protein</fullName>
    </submittedName>
</protein>
<gene>
    <name evidence="1" type="ORF">QWZ18_25355</name>
</gene>
<dbReference type="RefSeq" id="WP_238291353.1">
    <property type="nucleotide sequence ID" value="NZ_BPQS01000036.1"/>
</dbReference>
<comment type="caution">
    <text evidence="1">The sequence shown here is derived from an EMBL/GenBank/DDBJ whole genome shotgun (WGS) entry which is preliminary data.</text>
</comment>
<keyword evidence="2" id="KW-1185">Reference proteome</keyword>